<dbReference type="AlphaFoldDB" id="F8UGY8"/>
<evidence type="ECO:0000259" key="2">
    <source>
        <dbReference type="Pfam" id="PF04773"/>
    </source>
</evidence>
<feature type="region of interest" description="Disordered" evidence="1">
    <location>
        <begin position="228"/>
        <end position="270"/>
    </location>
</feature>
<accession>F8UGY8</accession>
<feature type="domain" description="FecR protein" evidence="2">
    <location>
        <begin position="45"/>
        <end position="132"/>
    </location>
</feature>
<dbReference type="EMBL" id="JF805034">
    <property type="protein sequence ID" value="AEI30295.1"/>
    <property type="molecule type" value="Genomic_DNA"/>
</dbReference>
<reference evidence="3" key="1">
    <citation type="submission" date="2011-04" db="EMBL/GenBank/DDBJ databases">
        <title>Taxonomic and functional metagenomic profiling of the microbial community in the anoxic sediment of a brackish shallow lake (Laguna de Carrizo Central Spain).</title>
        <authorList>
            <consortium name="CONSOLIDER consortium CSD2007-00005"/>
            <person name="Guazzaroni M.-E."/>
            <person name="Richter M."/>
            <person name="Garcia-Salamanca A."/>
            <person name="Yarza P."/>
            <person name="Ferrer M."/>
        </authorList>
    </citation>
    <scope>NUCLEOTIDE SEQUENCE</scope>
</reference>
<dbReference type="InterPro" id="IPR006860">
    <property type="entry name" value="FecR"/>
</dbReference>
<gene>
    <name evidence="3" type="ORF">LDC_03699</name>
</gene>
<proteinExistence type="predicted"/>
<evidence type="ECO:0000313" key="3">
    <source>
        <dbReference type="EMBL" id="AEI30295.1"/>
    </source>
</evidence>
<dbReference type="Pfam" id="PF04773">
    <property type="entry name" value="FecR"/>
    <property type="match status" value="1"/>
</dbReference>
<evidence type="ECO:0000256" key="1">
    <source>
        <dbReference type="SAM" id="MobiDB-lite"/>
    </source>
</evidence>
<name>F8UGY8_9ZZZZ</name>
<protein>
    <recommendedName>
        <fullName evidence="2">FecR protein domain-containing protein</fullName>
    </recommendedName>
</protein>
<sequence length="270" mass="27662">MFVSLSAFAEEAAAKIIKAEGTVTAESDSCDSRALARGADVFAKDSVKTAADSFATLRFSDGTVIDLAASSSMKIRDYAFNDAKPEGDKFSSELLQGGFRAITGTIGKRSPSEFTSKARLTTLTVRGTGFAAGVTGVAPVACGPVQTQGSPLDNVTISVLLDSVDVKLNNMKYPLMAGSNAQTFDLTRGKVSVLKPVADFKGRGYVFQGTMNDFVKSVKALPPLTPATTAPVVSNEPPAPAGATGGGAASQSPCGTLNAVEGALPPSSKP</sequence>
<organism evidence="3">
    <name type="scientific">uncultured microorganism</name>
    <dbReference type="NCBI Taxonomy" id="358574"/>
    <lineage>
        <taxon>unclassified sequences</taxon>
        <taxon>environmental samples</taxon>
    </lineage>
</organism>